<dbReference type="Pfam" id="PF05643">
    <property type="entry name" value="GNA1162-like"/>
    <property type="match status" value="1"/>
</dbReference>
<reference evidence="2" key="1">
    <citation type="journal article" date="2015" name="Nature">
        <title>Complex archaea that bridge the gap between prokaryotes and eukaryotes.</title>
        <authorList>
            <person name="Spang A."/>
            <person name="Saw J.H."/>
            <person name="Jorgensen S.L."/>
            <person name="Zaremba-Niedzwiedzka K."/>
            <person name="Martijn J."/>
            <person name="Lind A.E."/>
            <person name="van Eijk R."/>
            <person name="Schleper C."/>
            <person name="Guy L."/>
            <person name="Ettema T.J."/>
        </authorList>
    </citation>
    <scope>NUCLEOTIDE SEQUENCE</scope>
</reference>
<dbReference type="InterPro" id="IPR008517">
    <property type="entry name" value="GNA1162-like"/>
</dbReference>
<protein>
    <recommendedName>
        <fullName evidence="1">LysM domain-containing protein</fullName>
    </recommendedName>
</protein>
<name>A0A0F9HDZ7_9ZZZZ</name>
<feature type="non-terminal residue" evidence="2">
    <location>
        <position position="1"/>
    </location>
</feature>
<dbReference type="InterPro" id="IPR052196">
    <property type="entry name" value="Bact_Kbp"/>
</dbReference>
<feature type="domain" description="LysM" evidence="1">
    <location>
        <begin position="160"/>
        <end position="207"/>
    </location>
</feature>
<evidence type="ECO:0000313" key="2">
    <source>
        <dbReference type="EMBL" id="KKM13422.1"/>
    </source>
</evidence>
<dbReference type="InterPro" id="IPR018392">
    <property type="entry name" value="LysM"/>
</dbReference>
<dbReference type="Gene3D" id="3.10.350.10">
    <property type="entry name" value="LysM domain"/>
    <property type="match status" value="2"/>
</dbReference>
<dbReference type="CDD" id="cd00118">
    <property type="entry name" value="LysM"/>
    <property type="match status" value="2"/>
</dbReference>
<dbReference type="EMBL" id="LAZR01015381">
    <property type="protein sequence ID" value="KKM13422.1"/>
    <property type="molecule type" value="Genomic_DNA"/>
</dbReference>
<sequence length="292" mass="33316">SNLSLKDYYLIKLNRVDHGLQKASYHTTDLGNVGHYKLGKLLNADALIYGTVTKCSRLYGVVYSRVAIGAEIEMVDASNSKIIWKANHVELTHSGTPPFSPFSIPEKIVDSTINIRDKVVIDTANKLARKFVEDIPERKTTYFLREHVINIRNVGSMKEVHYKVQRKDTLFKIAKKFYGHGSRWRNIKYANGEIESASLRIGRDLVLPDVPVITNINDAELLDKEHYKKAVYEVKWGDSLYNIASTLYHDGTKWRVIYEDNKDEIENIKDLTVGQVLIIPLNSYPKHVSKGP</sequence>
<dbReference type="PANTHER" id="PTHR34700:SF4">
    <property type="entry name" value="PHAGE-LIKE ELEMENT PBSX PROTEIN XKDP"/>
    <property type="match status" value="1"/>
</dbReference>
<feature type="domain" description="LysM" evidence="1">
    <location>
        <begin position="230"/>
        <end position="279"/>
    </location>
</feature>
<dbReference type="SUPFAM" id="SSF54106">
    <property type="entry name" value="LysM domain"/>
    <property type="match status" value="2"/>
</dbReference>
<dbReference type="SMART" id="SM00257">
    <property type="entry name" value="LysM"/>
    <property type="match status" value="2"/>
</dbReference>
<dbReference type="PROSITE" id="PS51782">
    <property type="entry name" value="LYSM"/>
    <property type="match status" value="2"/>
</dbReference>
<dbReference type="Gene3D" id="3.40.50.10610">
    <property type="entry name" value="ABC-type transport auxiliary lipoprotein component"/>
    <property type="match status" value="1"/>
</dbReference>
<accession>A0A0F9HDZ7</accession>
<dbReference type="InterPro" id="IPR036779">
    <property type="entry name" value="LysM_dom_sf"/>
</dbReference>
<dbReference type="PANTHER" id="PTHR34700">
    <property type="entry name" value="POTASSIUM BINDING PROTEIN KBP"/>
    <property type="match status" value="1"/>
</dbReference>
<comment type="caution">
    <text evidence="2">The sequence shown here is derived from an EMBL/GenBank/DDBJ whole genome shotgun (WGS) entry which is preliminary data.</text>
</comment>
<dbReference type="Pfam" id="PF01476">
    <property type="entry name" value="LysM"/>
    <property type="match status" value="2"/>
</dbReference>
<gene>
    <name evidence="2" type="ORF">LCGC14_1716360</name>
</gene>
<evidence type="ECO:0000259" key="1">
    <source>
        <dbReference type="PROSITE" id="PS51782"/>
    </source>
</evidence>
<dbReference type="AlphaFoldDB" id="A0A0F9HDZ7"/>
<proteinExistence type="predicted"/>
<organism evidence="2">
    <name type="scientific">marine sediment metagenome</name>
    <dbReference type="NCBI Taxonomy" id="412755"/>
    <lineage>
        <taxon>unclassified sequences</taxon>
        <taxon>metagenomes</taxon>
        <taxon>ecological metagenomes</taxon>
    </lineage>
</organism>